<feature type="chain" id="PRO_5002205808" evidence="9">
    <location>
        <begin position="20"/>
        <end position="147"/>
    </location>
</feature>
<dbReference type="PANTHER" id="PTHR42104">
    <property type="entry name" value="EXTRACELLULAR GUANYL-SPECIFIC RIBONUCLEASE RNTA (AFU_ORTHOLOGUE AFUA_4G03230)"/>
    <property type="match status" value="1"/>
</dbReference>
<dbReference type="GO" id="GO:0016787">
    <property type="term" value="F:hydrolase activity"/>
    <property type="evidence" value="ECO:0007669"/>
    <property type="project" value="UniProtKB-KW"/>
</dbReference>
<evidence type="ECO:0000256" key="8">
    <source>
        <dbReference type="PIRSR" id="PIRSR037430-2"/>
    </source>
</evidence>
<evidence type="ECO:0000256" key="4">
    <source>
        <dbReference type="ARBA" id="ARBA00022801"/>
    </source>
</evidence>
<feature type="signal peptide" evidence="9">
    <location>
        <begin position="1"/>
        <end position="19"/>
    </location>
</feature>
<dbReference type="PIRSF" id="PIRSF037430">
    <property type="entry name" value="RNase_U2"/>
    <property type="match status" value="1"/>
</dbReference>
<evidence type="ECO:0000256" key="1">
    <source>
        <dbReference type="ARBA" id="ARBA00022722"/>
    </source>
</evidence>
<evidence type="ECO:0000313" key="10">
    <source>
        <dbReference type="EMBL" id="KIJ63643.1"/>
    </source>
</evidence>
<dbReference type="SUPFAM" id="SSF53933">
    <property type="entry name" value="Microbial ribonucleases"/>
    <property type="match status" value="1"/>
</dbReference>
<evidence type="ECO:0000256" key="7">
    <source>
        <dbReference type="PIRSR" id="PIRSR037430-1"/>
    </source>
</evidence>
<dbReference type="Proteomes" id="UP000053820">
    <property type="component" value="Unassembled WGS sequence"/>
</dbReference>
<protein>
    <submittedName>
        <fullName evidence="10">Uncharacterized protein</fullName>
    </submittedName>
</protein>
<feature type="disulfide bond" evidence="8">
    <location>
        <begin position="33"/>
        <end position="145"/>
    </location>
</feature>
<dbReference type="GO" id="GO:0016829">
    <property type="term" value="F:lyase activity"/>
    <property type="evidence" value="ECO:0007669"/>
    <property type="project" value="UniProtKB-KW"/>
</dbReference>
<feature type="active site" evidence="7">
    <location>
        <position position="67"/>
    </location>
</feature>
<feature type="active site" description="Proton donor" evidence="7">
    <location>
        <position position="134"/>
    </location>
</feature>
<dbReference type="EMBL" id="KN839850">
    <property type="protein sequence ID" value="KIJ63643.1"/>
    <property type="molecule type" value="Genomic_DNA"/>
</dbReference>
<dbReference type="InterPro" id="IPR048269">
    <property type="entry name" value="RNase_U2"/>
</dbReference>
<dbReference type="AlphaFoldDB" id="A0A0C9W892"/>
<organism evidence="10 11">
    <name type="scientific">Hydnomerulius pinastri MD-312</name>
    <dbReference type="NCBI Taxonomy" id="994086"/>
    <lineage>
        <taxon>Eukaryota</taxon>
        <taxon>Fungi</taxon>
        <taxon>Dikarya</taxon>
        <taxon>Basidiomycota</taxon>
        <taxon>Agaricomycotina</taxon>
        <taxon>Agaricomycetes</taxon>
        <taxon>Agaricomycetidae</taxon>
        <taxon>Boletales</taxon>
        <taxon>Boletales incertae sedis</taxon>
        <taxon>Leucogyrophana</taxon>
    </lineage>
</organism>
<evidence type="ECO:0000256" key="3">
    <source>
        <dbReference type="ARBA" id="ARBA00022759"/>
    </source>
</evidence>
<keyword evidence="6" id="KW-0456">Lyase</keyword>
<dbReference type="Gene3D" id="3.10.450.30">
    <property type="entry name" value="Microbial ribonucleases"/>
    <property type="match status" value="1"/>
</dbReference>
<proteinExistence type="predicted"/>
<sequence>MVSFNTLVCLALVAVPTFAAPSALQARDTTWTCQNTQGKITISQNAAESNTHAAPLTDGTTKTSYPHKFQNTGGIKWPNTKCNFKATATNYLLEFPVFADGHLYPYDVKPKADPGPARAIFSYPSKDFCGVIAHTEANQGPLVLCSS</sequence>
<gene>
    <name evidence="10" type="ORF">HYDPIDRAFT_175958</name>
</gene>
<keyword evidence="1" id="KW-0540">Nuclease</keyword>
<dbReference type="PANTHER" id="PTHR42104:SF2">
    <property type="entry name" value="GUANYL-SPECIFIC RIBONUCLEASE, PUTATIVE (AFU_ORTHOLOGUE AFUA_4G01200)-RELATED"/>
    <property type="match status" value="1"/>
</dbReference>
<dbReference type="InterPro" id="IPR000026">
    <property type="entry name" value="N1-like"/>
</dbReference>
<feature type="active site" description="Proton acceptor" evidence="7">
    <location>
        <position position="94"/>
    </location>
</feature>
<evidence type="ECO:0000256" key="5">
    <source>
        <dbReference type="ARBA" id="ARBA00023157"/>
    </source>
</evidence>
<evidence type="ECO:0000256" key="9">
    <source>
        <dbReference type="SAM" id="SignalP"/>
    </source>
</evidence>
<evidence type="ECO:0000313" key="11">
    <source>
        <dbReference type="Proteomes" id="UP000053820"/>
    </source>
</evidence>
<dbReference type="GO" id="GO:0004521">
    <property type="term" value="F:RNA endonuclease activity"/>
    <property type="evidence" value="ECO:0007669"/>
    <property type="project" value="InterPro"/>
</dbReference>
<keyword evidence="3" id="KW-0255">Endonuclease</keyword>
<keyword evidence="4" id="KW-0378">Hydrolase</keyword>
<dbReference type="Pfam" id="PF00545">
    <property type="entry name" value="Ribonuclease"/>
    <property type="match status" value="1"/>
</dbReference>
<evidence type="ECO:0000256" key="2">
    <source>
        <dbReference type="ARBA" id="ARBA00022729"/>
    </source>
</evidence>
<accession>A0A0C9W892</accession>
<keyword evidence="5 8" id="KW-1015">Disulfide bond</keyword>
<keyword evidence="11" id="KW-1185">Reference proteome</keyword>
<dbReference type="GO" id="GO:0003723">
    <property type="term" value="F:RNA binding"/>
    <property type="evidence" value="ECO:0007669"/>
    <property type="project" value="InterPro"/>
</dbReference>
<name>A0A0C9W892_9AGAM</name>
<keyword evidence="2 9" id="KW-0732">Signal</keyword>
<feature type="disulfide bond" evidence="8">
    <location>
        <begin position="82"/>
        <end position="129"/>
    </location>
</feature>
<dbReference type="HOGENOM" id="CLU_1768332_0_0_1"/>
<dbReference type="InterPro" id="IPR016191">
    <property type="entry name" value="Ribonuclease/ribotoxin"/>
</dbReference>
<evidence type="ECO:0000256" key="6">
    <source>
        <dbReference type="ARBA" id="ARBA00023239"/>
    </source>
</evidence>
<dbReference type="OrthoDB" id="4998592at2759"/>
<reference evidence="10 11" key="1">
    <citation type="submission" date="2014-04" db="EMBL/GenBank/DDBJ databases">
        <title>Evolutionary Origins and Diversification of the Mycorrhizal Mutualists.</title>
        <authorList>
            <consortium name="DOE Joint Genome Institute"/>
            <consortium name="Mycorrhizal Genomics Consortium"/>
            <person name="Kohler A."/>
            <person name="Kuo A."/>
            <person name="Nagy L.G."/>
            <person name="Floudas D."/>
            <person name="Copeland A."/>
            <person name="Barry K.W."/>
            <person name="Cichocki N."/>
            <person name="Veneault-Fourrey C."/>
            <person name="LaButti K."/>
            <person name="Lindquist E.A."/>
            <person name="Lipzen A."/>
            <person name="Lundell T."/>
            <person name="Morin E."/>
            <person name="Murat C."/>
            <person name="Riley R."/>
            <person name="Ohm R."/>
            <person name="Sun H."/>
            <person name="Tunlid A."/>
            <person name="Henrissat B."/>
            <person name="Grigoriev I.V."/>
            <person name="Hibbett D.S."/>
            <person name="Martin F."/>
        </authorList>
    </citation>
    <scope>NUCLEOTIDE SEQUENCE [LARGE SCALE GENOMIC DNA]</scope>
    <source>
        <strain evidence="10 11">MD-312</strain>
    </source>
</reference>